<dbReference type="InterPro" id="IPR013321">
    <property type="entry name" value="Arc_rbn_hlx_hlx"/>
</dbReference>
<dbReference type="eggNOG" id="COG1598">
    <property type="taxonomic scope" value="Bacteria"/>
</dbReference>
<dbReference type="PANTHER" id="PTHR34504:SF2">
    <property type="entry name" value="UPF0150 PROTEIN SSL0259"/>
    <property type="match status" value="1"/>
</dbReference>
<sequence length="131" mass="14568">MATYIALLRKEEKSDYGVDFPDFPGCITAGTTLEEAQKNASEALKLHIKGMLQDGETIPSPSTLDKITANPENTGAVHFLVKVPDPKTKRINITIPESDLEIIDEYAHRRNMSRSAFLVEAAKRAVQEKRI</sequence>
<dbReference type="RefSeq" id="WP_014809903.1">
    <property type="nucleotide sequence ID" value="NC_018025.1"/>
</dbReference>
<reference evidence="3" key="1">
    <citation type="submission" date="2012-06" db="EMBL/GenBank/DDBJ databases">
        <title>Complete sequence of chromosome of Desulfomonile tiedjei DSM 6799.</title>
        <authorList>
            <person name="Lucas S."/>
            <person name="Copeland A."/>
            <person name="Lapidus A."/>
            <person name="Glavina del Rio T."/>
            <person name="Dalin E."/>
            <person name="Tice H."/>
            <person name="Bruce D."/>
            <person name="Goodwin L."/>
            <person name="Pitluck S."/>
            <person name="Peters L."/>
            <person name="Ovchinnikova G."/>
            <person name="Zeytun A."/>
            <person name="Lu M."/>
            <person name="Kyrpides N."/>
            <person name="Mavromatis K."/>
            <person name="Ivanova N."/>
            <person name="Brettin T."/>
            <person name="Detter J.C."/>
            <person name="Han C."/>
            <person name="Larimer F."/>
            <person name="Land M."/>
            <person name="Hauser L."/>
            <person name="Markowitz V."/>
            <person name="Cheng J.-F."/>
            <person name="Hugenholtz P."/>
            <person name="Woyke T."/>
            <person name="Wu D."/>
            <person name="Spring S."/>
            <person name="Schroeder M."/>
            <person name="Brambilla E."/>
            <person name="Klenk H.-P."/>
            <person name="Eisen J.A."/>
        </authorList>
    </citation>
    <scope>NUCLEOTIDE SEQUENCE [LARGE SCALE GENOMIC DNA]</scope>
    <source>
        <strain evidence="3">ATCC 49306 / DSM 6799 / DCB-1</strain>
    </source>
</reference>
<keyword evidence="3" id="KW-1185">Reference proteome</keyword>
<proteinExistence type="predicted"/>
<dbReference type="STRING" id="706587.Desti_2057"/>
<dbReference type="EMBL" id="CP003360">
    <property type="protein sequence ID" value="AFM24759.1"/>
    <property type="molecule type" value="Genomic_DNA"/>
</dbReference>
<dbReference type="KEGG" id="dti:Desti_2057"/>
<dbReference type="InterPro" id="IPR010985">
    <property type="entry name" value="Ribbon_hlx_hlx"/>
</dbReference>
<dbReference type="Gene3D" id="3.30.160.250">
    <property type="match status" value="1"/>
</dbReference>
<dbReference type="GO" id="GO:0006355">
    <property type="term" value="P:regulation of DNA-templated transcription"/>
    <property type="evidence" value="ECO:0007669"/>
    <property type="project" value="InterPro"/>
</dbReference>
<evidence type="ECO:0000313" key="3">
    <source>
        <dbReference type="Proteomes" id="UP000006055"/>
    </source>
</evidence>
<accession>I4C5B8</accession>
<dbReference type="Proteomes" id="UP000006055">
    <property type="component" value="Chromosome"/>
</dbReference>
<protein>
    <recommendedName>
        <fullName evidence="1">HicB-like antitoxin of toxin-antitoxin system domain-containing protein</fullName>
    </recommendedName>
</protein>
<dbReference type="Pfam" id="PF15919">
    <property type="entry name" value="HicB_lk_antitox"/>
    <property type="match status" value="1"/>
</dbReference>
<evidence type="ECO:0000259" key="1">
    <source>
        <dbReference type="Pfam" id="PF15919"/>
    </source>
</evidence>
<feature type="domain" description="HicB-like antitoxin of toxin-antitoxin system" evidence="1">
    <location>
        <begin position="4"/>
        <end position="122"/>
    </location>
</feature>
<dbReference type="OrthoDB" id="9807959at2"/>
<gene>
    <name evidence="2" type="ordered locus">Desti_2057</name>
</gene>
<dbReference type="PANTHER" id="PTHR34504">
    <property type="entry name" value="ANTITOXIN HICB"/>
    <property type="match status" value="1"/>
</dbReference>
<dbReference type="AlphaFoldDB" id="I4C5B8"/>
<dbReference type="CDD" id="cd22231">
    <property type="entry name" value="RHH_NikR_HicB-like"/>
    <property type="match status" value="1"/>
</dbReference>
<evidence type="ECO:0000313" key="2">
    <source>
        <dbReference type="EMBL" id="AFM24759.1"/>
    </source>
</evidence>
<dbReference type="HOGENOM" id="CLU_114047_1_1_7"/>
<organism evidence="2 3">
    <name type="scientific">Desulfomonile tiedjei (strain ATCC 49306 / DSM 6799 / DCB-1)</name>
    <dbReference type="NCBI Taxonomy" id="706587"/>
    <lineage>
        <taxon>Bacteria</taxon>
        <taxon>Pseudomonadati</taxon>
        <taxon>Thermodesulfobacteriota</taxon>
        <taxon>Desulfomonilia</taxon>
        <taxon>Desulfomonilales</taxon>
        <taxon>Desulfomonilaceae</taxon>
        <taxon>Desulfomonile</taxon>
    </lineage>
</organism>
<dbReference type="InterPro" id="IPR031807">
    <property type="entry name" value="HicB-like"/>
</dbReference>
<dbReference type="InterPro" id="IPR035069">
    <property type="entry name" value="TTHA1013/TTHA0281-like"/>
</dbReference>
<name>I4C5B8_DESTA</name>
<dbReference type="SUPFAM" id="SSF143100">
    <property type="entry name" value="TTHA1013/TTHA0281-like"/>
    <property type="match status" value="1"/>
</dbReference>
<dbReference type="Gene3D" id="1.10.1220.10">
    <property type="entry name" value="Met repressor-like"/>
    <property type="match status" value="1"/>
</dbReference>
<dbReference type="SUPFAM" id="SSF47598">
    <property type="entry name" value="Ribbon-helix-helix"/>
    <property type="match status" value="1"/>
</dbReference>
<dbReference type="InterPro" id="IPR051404">
    <property type="entry name" value="TA_system_antitoxin"/>
</dbReference>